<reference evidence="1" key="1">
    <citation type="submission" date="2019-08" db="EMBL/GenBank/DDBJ databases">
        <authorList>
            <person name="Kucharzyk K."/>
            <person name="Murdoch R.W."/>
            <person name="Higgins S."/>
            <person name="Loffler F."/>
        </authorList>
    </citation>
    <scope>NUCLEOTIDE SEQUENCE</scope>
</reference>
<evidence type="ECO:0000313" key="1">
    <source>
        <dbReference type="EMBL" id="MPM23239.1"/>
    </source>
</evidence>
<accession>A0A644Y4L3</accession>
<gene>
    <name evidence="1" type="ORF">SDC9_69704</name>
</gene>
<dbReference type="EMBL" id="VSSQ01003985">
    <property type="protein sequence ID" value="MPM23239.1"/>
    <property type="molecule type" value="Genomic_DNA"/>
</dbReference>
<proteinExistence type="predicted"/>
<sequence>MKKNIIAVLLVIALSTVFIFAATNPPATSFDVSTNVSGINKMKITAAAFPANGNPSSFDSAAAFAGPLGITASGPKTFSAFLSTMSNNRVGYKVTMGATAMSSTVSSATAYINYTVSVNNKSLTTNNGTTVAPVEVITVASLTGLASQSHQIALSVDATSFDAAVEGSYTGTVTFTYTAN</sequence>
<dbReference type="Gene3D" id="2.60.40.2040">
    <property type="entry name" value="CFA/I fimbrial subunit E, pilin domain"/>
    <property type="match status" value="1"/>
</dbReference>
<name>A0A644Y4L3_9ZZZZ</name>
<dbReference type="AlphaFoldDB" id="A0A644Y4L3"/>
<organism evidence="1">
    <name type="scientific">bioreactor metagenome</name>
    <dbReference type="NCBI Taxonomy" id="1076179"/>
    <lineage>
        <taxon>unclassified sequences</taxon>
        <taxon>metagenomes</taxon>
        <taxon>ecological metagenomes</taxon>
    </lineage>
</organism>
<comment type="caution">
    <text evidence="1">The sequence shown here is derived from an EMBL/GenBank/DDBJ whole genome shotgun (WGS) entry which is preliminary data.</text>
</comment>
<protein>
    <submittedName>
        <fullName evidence="1">Uncharacterized protein</fullName>
    </submittedName>
</protein>